<name>A0ABP9F706_9PSEU</name>
<proteinExistence type="predicted"/>
<reference evidence="4" key="1">
    <citation type="journal article" date="2019" name="Int. J. Syst. Evol. Microbiol.">
        <title>The Global Catalogue of Microorganisms (GCM) 10K type strain sequencing project: providing services to taxonomists for standard genome sequencing and annotation.</title>
        <authorList>
            <consortium name="The Broad Institute Genomics Platform"/>
            <consortium name="The Broad Institute Genome Sequencing Center for Infectious Disease"/>
            <person name="Wu L."/>
            <person name="Ma J."/>
        </authorList>
    </citation>
    <scope>NUCLEOTIDE SEQUENCE [LARGE SCALE GENOMIC DNA]</scope>
    <source>
        <strain evidence="4">JCM 17983</strain>
    </source>
</reference>
<dbReference type="InterPro" id="IPR053779">
    <property type="entry name" value="GlpR"/>
</dbReference>
<keyword evidence="2" id="KW-0472">Membrane</keyword>
<keyword evidence="2" id="KW-1133">Transmembrane helix</keyword>
<organism evidence="3 4">
    <name type="scientific">Actinomycetospora straminea</name>
    <dbReference type="NCBI Taxonomy" id="663607"/>
    <lineage>
        <taxon>Bacteria</taxon>
        <taxon>Bacillati</taxon>
        <taxon>Actinomycetota</taxon>
        <taxon>Actinomycetes</taxon>
        <taxon>Pseudonocardiales</taxon>
        <taxon>Pseudonocardiaceae</taxon>
        <taxon>Actinomycetospora</taxon>
    </lineage>
</organism>
<feature type="compositionally biased region" description="Basic and acidic residues" evidence="1">
    <location>
        <begin position="340"/>
        <end position="358"/>
    </location>
</feature>
<protein>
    <submittedName>
        <fullName evidence="3">Uncharacterized protein</fullName>
    </submittedName>
</protein>
<feature type="transmembrane region" description="Helical" evidence="2">
    <location>
        <begin position="260"/>
        <end position="277"/>
    </location>
</feature>
<evidence type="ECO:0000313" key="3">
    <source>
        <dbReference type="EMBL" id="GAA4894879.1"/>
    </source>
</evidence>
<dbReference type="EMBL" id="BAABHQ010000026">
    <property type="protein sequence ID" value="GAA4894879.1"/>
    <property type="molecule type" value="Genomic_DNA"/>
</dbReference>
<evidence type="ECO:0000256" key="1">
    <source>
        <dbReference type="SAM" id="MobiDB-lite"/>
    </source>
</evidence>
<evidence type="ECO:0000313" key="4">
    <source>
        <dbReference type="Proteomes" id="UP001500457"/>
    </source>
</evidence>
<feature type="transmembrane region" description="Helical" evidence="2">
    <location>
        <begin position="237"/>
        <end position="254"/>
    </location>
</feature>
<feature type="compositionally biased region" description="Acidic residues" evidence="1">
    <location>
        <begin position="146"/>
        <end position="201"/>
    </location>
</feature>
<feature type="region of interest" description="Disordered" evidence="1">
    <location>
        <begin position="105"/>
        <end position="215"/>
    </location>
</feature>
<dbReference type="RefSeq" id="WP_274234766.1">
    <property type="nucleotide sequence ID" value="NZ_BAABHQ010000026.1"/>
</dbReference>
<feature type="compositionally biased region" description="Basic and acidic residues" evidence="1">
    <location>
        <begin position="384"/>
        <end position="395"/>
    </location>
</feature>
<gene>
    <name evidence="3" type="ORF">GCM10023203_56440</name>
</gene>
<feature type="region of interest" description="Disordered" evidence="1">
    <location>
        <begin position="57"/>
        <end position="85"/>
    </location>
</feature>
<feature type="transmembrane region" description="Helical" evidence="2">
    <location>
        <begin position="6"/>
        <end position="23"/>
    </location>
</feature>
<feature type="region of interest" description="Disordered" evidence="1">
    <location>
        <begin position="331"/>
        <end position="403"/>
    </location>
</feature>
<feature type="compositionally biased region" description="Acidic residues" evidence="1">
    <location>
        <begin position="105"/>
        <end position="127"/>
    </location>
</feature>
<keyword evidence="2" id="KW-0812">Transmembrane</keyword>
<accession>A0ABP9F706</accession>
<feature type="compositionally biased region" description="Basic and acidic residues" evidence="1">
    <location>
        <begin position="128"/>
        <end position="138"/>
    </location>
</feature>
<comment type="caution">
    <text evidence="3">The sequence shown here is derived from an EMBL/GenBank/DDBJ whole genome shotgun (WGS) entry which is preliminary data.</text>
</comment>
<dbReference type="Proteomes" id="UP001500457">
    <property type="component" value="Unassembled WGS sequence"/>
</dbReference>
<keyword evidence="4" id="KW-1185">Reference proteome</keyword>
<dbReference type="NCBIfam" id="NF045516">
    <property type="entry name" value="GlpR"/>
    <property type="match status" value="1"/>
</dbReference>
<feature type="compositionally biased region" description="Low complexity" evidence="1">
    <location>
        <begin position="68"/>
        <end position="80"/>
    </location>
</feature>
<evidence type="ECO:0000256" key="2">
    <source>
        <dbReference type="SAM" id="Phobius"/>
    </source>
</evidence>
<sequence length="403" mass="44086">MPSSVVFAALVLAWLVVLVPVVARRRQMVPRPAEADLSARVLPRTAGAPPIEEVAVTTAQTDGRAGGERAAAAGSASGPANGRGGAVAATALAERDDETPEALDAELDLDAERDDLDDLEDLDDLDEDPRPTGRERVLPRRAGVDVADEVDEDELDDRYDDDLADEDLDDLEDRYDDELRDEDELDDRDDDLDDDLDDPDDAGPGGALRPYRPGRGGFDAEAAEAAAHARYAFRQRVALGLIAVAVLSALAALVVTSAMWWLHVAADVVLVGYLVFLRRQTRIEEEVRARRAARQSGERRALEARRARQAEHDARMAAYRDADWIDAEYDAHDADDEPEDHAVPEARRGDHRDRDDGPRWAAPRTPPPPVPADMELVGDTDDDPAFHDLDGERTYGYRRAAGA</sequence>